<gene>
    <name evidence="3" type="ORF">BFL36_13910</name>
</gene>
<evidence type="ECO:0000256" key="2">
    <source>
        <dbReference type="SAM" id="Phobius"/>
    </source>
</evidence>
<reference evidence="3 4" key="1">
    <citation type="submission" date="2016-08" db="EMBL/GenBank/DDBJ databases">
        <title>Genome sequence of Clavibacter michiganensis spp strain CFBP8017.</title>
        <authorList>
            <person name="Thapa S.P."/>
            <person name="Coaker G."/>
            <person name="Jacques M.-A."/>
        </authorList>
    </citation>
    <scope>NUCLEOTIDE SEQUENCE [LARGE SCALE GENOMIC DNA]</scope>
    <source>
        <strain evidence="3">CFBP8017</strain>
    </source>
</reference>
<dbReference type="Proteomes" id="UP000195011">
    <property type="component" value="Unassembled WGS sequence"/>
</dbReference>
<comment type="caution">
    <text evidence="3">The sequence shown here is derived from an EMBL/GenBank/DDBJ whole genome shotgun (WGS) entry which is preliminary data.</text>
</comment>
<feature type="transmembrane region" description="Helical" evidence="2">
    <location>
        <begin position="178"/>
        <end position="198"/>
    </location>
</feature>
<keyword evidence="2" id="KW-0472">Membrane</keyword>
<dbReference type="RefSeq" id="WP_086518476.1">
    <property type="nucleotide sequence ID" value="NZ_MDJY01000060.1"/>
</dbReference>
<feature type="compositionally biased region" description="Basic and acidic residues" evidence="1">
    <location>
        <begin position="1"/>
        <end position="16"/>
    </location>
</feature>
<accession>A0A251Y509</accession>
<evidence type="ECO:0000313" key="4">
    <source>
        <dbReference type="Proteomes" id="UP000195011"/>
    </source>
</evidence>
<organism evidence="3 4">
    <name type="scientific">Clavibacter michiganensis</name>
    <dbReference type="NCBI Taxonomy" id="28447"/>
    <lineage>
        <taxon>Bacteria</taxon>
        <taxon>Bacillati</taxon>
        <taxon>Actinomycetota</taxon>
        <taxon>Actinomycetes</taxon>
        <taxon>Micrococcales</taxon>
        <taxon>Microbacteriaceae</taxon>
        <taxon>Clavibacter</taxon>
    </lineage>
</organism>
<sequence>MSTERSDPRSIPRSDPDGSTGAGGRPAVPRGRRLAPDLDWSAAHVRRRVAIVVGVVLAVALLASVALLPLRDLLDGGAAEIASLAAQAGCLAGAIACVVVSVQLQVAAVPLFQGVSAADRKRVSRRMLGGPGPLDPDAEWRAARMAAFARVSHPFGLGVIGLLGLAALLSVVRLALDGSVFGVVATVVLVLCIPFAAWEQRRRIRYAEASRELAWSPGPRPEAGLAGDALAG</sequence>
<dbReference type="EMBL" id="MDJY01000060">
    <property type="protein sequence ID" value="OUE19133.1"/>
    <property type="molecule type" value="Genomic_DNA"/>
</dbReference>
<protein>
    <submittedName>
        <fullName evidence="3">Uncharacterized protein</fullName>
    </submittedName>
</protein>
<feature type="transmembrane region" description="Helical" evidence="2">
    <location>
        <begin position="49"/>
        <end position="69"/>
    </location>
</feature>
<evidence type="ECO:0000256" key="1">
    <source>
        <dbReference type="SAM" id="MobiDB-lite"/>
    </source>
</evidence>
<feature type="transmembrane region" description="Helical" evidence="2">
    <location>
        <begin position="154"/>
        <end position="172"/>
    </location>
</feature>
<keyword evidence="2" id="KW-0812">Transmembrane</keyword>
<evidence type="ECO:0000313" key="3">
    <source>
        <dbReference type="EMBL" id="OUE19133.1"/>
    </source>
</evidence>
<name>A0A251Y509_9MICO</name>
<dbReference type="AlphaFoldDB" id="A0A251Y509"/>
<proteinExistence type="predicted"/>
<feature type="region of interest" description="Disordered" evidence="1">
    <location>
        <begin position="1"/>
        <end position="31"/>
    </location>
</feature>
<feature type="transmembrane region" description="Helical" evidence="2">
    <location>
        <begin position="81"/>
        <end position="112"/>
    </location>
</feature>
<keyword evidence="2" id="KW-1133">Transmembrane helix</keyword>